<protein>
    <submittedName>
        <fullName evidence="1">Uncharacterized protein</fullName>
    </submittedName>
</protein>
<gene>
    <name evidence="1" type="ORF">PROFUN_02471</name>
</gene>
<dbReference type="EMBL" id="MDYQ01000599">
    <property type="protein sequence ID" value="PRP73462.1"/>
    <property type="molecule type" value="Genomic_DNA"/>
</dbReference>
<comment type="caution">
    <text evidence="1">The sequence shown here is derived from an EMBL/GenBank/DDBJ whole genome shotgun (WGS) entry which is preliminary data.</text>
</comment>
<organism evidence="1 2">
    <name type="scientific">Planoprotostelium fungivorum</name>
    <dbReference type="NCBI Taxonomy" id="1890364"/>
    <lineage>
        <taxon>Eukaryota</taxon>
        <taxon>Amoebozoa</taxon>
        <taxon>Evosea</taxon>
        <taxon>Variosea</taxon>
        <taxon>Cavosteliida</taxon>
        <taxon>Cavosteliaceae</taxon>
        <taxon>Planoprotostelium</taxon>
    </lineage>
</organism>
<sequence length="57" mass="6603">MFCRGLPNRTQEASLQCEPLFQLAQEHSILVPGLFDLWITLHFYSPVIVLSAEQREE</sequence>
<dbReference type="Proteomes" id="UP000241769">
    <property type="component" value="Unassembled WGS sequence"/>
</dbReference>
<accession>A0A2P6MP50</accession>
<keyword evidence="2" id="KW-1185">Reference proteome</keyword>
<dbReference type="InParanoid" id="A0A2P6MP50"/>
<proteinExistence type="predicted"/>
<evidence type="ECO:0000313" key="1">
    <source>
        <dbReference type="EMBL" id="PRP73462.1"/>
    </source>
</evidence>
<dbReference type="AlphaFoldDB" id="A0A2P6MP50"/>
<evidence type="ECO:0000313" key="2">
    <source>
        <dbReference type="Proteomes" id="UP000241769"/>
    </source>
</evidence>
<name>A0A2P6MP50_9EUKA</name>
<reference evidence="1 2" key="1">
    <citation type="journal article" date="2018" name="Genome Biol. Evol.">
        <title>Multiple Roots of Fruiting Body Formation in Amoebozoa.</title>
        <authorList>
            <person name="Hillmann F."/>
            <person name="Forbes G."/>
            <person name="Novohradska S."/>
            <person name="Ferling I."/>
            <person name="Riege K."/>
            <person name="Groth M."/>
            <person name="Westermann M."/>
            <person name="Marz M."/>
            <person name="Spaller T."/>
            <person name="Winckler T."/>
            <person name="Schaap P."/>
            <person name="Glockner G."/>
        </authorList>
    </citation>
    <scope>NUCLEOTIDE SEQUENCE [LARGE SCALE GENOMIC DNA]</scope>
    <source>
        <strain evidence="1 2">Jena</strain>
    </source>
</reference>